<evidence type="ECO:0000313" key="2">
    <source>
        <dbReference type="EMBL" id="TBU53648.1"/>
    </source>
</evidence>
<name>A0A4Q9PFM5_9APHY</name>
<proteinExistence type="predicted"/>
<feature type="chain" id="PRO_5020426736" description="Ser-Thr-rich glycosyl-phosphatidyl-inositol-anchored membrane family-domain-containing protein" evidence="1">
    <location>
        <begin position="24"/>
        <end position="134"/>
    </location>
</feature>
<evidence type="ECO:0008006" key="4">
    <source>
        <dbReference type="Google" id="ProtNLM"/>
    </source>
</evidence>
<dbReference type="STRING" id="114155.A0A4Q9PFM5"/>
<sequence length="134" mass="14295">MFKSVMQLSVFSFVLSLLAFAYALPLAVRDVFVPPVTSPDVGTVWTIGSQQNVTWDTSTAPQNITNKVGQVILAKGGKLDINHPLASNFSILDGWVTVTVPNVQPDVDYTVVLFGDSGNDSGEFAIVPAPTSLL</sequence>
<keyword evidence="3" id="KW-1185">Reference proteome</keyword>
<dbReference type="EMBL" id="ML145208">
    <property type="protein sequence ID" value="TBU53648.1"/>
    <property type="molecule type" value="Genomic_DNA"/>
</dbReference>
<keyword evidence="1" id="KW-0732">Signal</keyword>
<evidence type="ECO:0000256" key="1">
    <source>
        <dbReference type="SAM" id="SignalP"/>
    </source>
</evidence>
<dbReference type="AlphaFoldDB" id="A0A4Q9PFM5"/>
<feature type="signal peptide" evidence="1">
    <location>
        <begin position="1"/>
        <end position="23"/>
    </location>
</feature>
<evidence type="ECO:0000313" key="3">
    <source>
        <dbReference type="Proteomes" id="UP000292082"/>
    </source>
</evidence>
<accession>A0A4Q9PFM5</accession>
<organism evidence="2 3">
    <name type="scientific">Dichomitus squalens</name>
    <dbReference type="NCBI Taxonomy" id="114155"/>
    <lineage>
        <taxon>Eukaryota</taxon>
        <taxon>Fungi</taxon>
        <taxon>Dikarya</taxon>
        <taxon>Basidiomycota</taxon>
        <taxon>Agaricomycotina</taxon>
        <taxon>Agaricomycetes</taxon>
        <taxon>Polyporales</taxon>
        <taxon>Polyporaceae</taxon>
        <taxon>Dichomitus</taxon>
    </lineage>
</organism>
<protein>
    <recommendedName>
        <fullName evidence="4">Ser-Thr-rich glycosyl-phosphatidyl-inositol-anchored membrane family-domain-containing protein</fullName>
    </recommendedName>
</protein>
<dbReference type="Proteomes" id="UP000292082">
    <property type="component" value="Unassembled WGS sequence"/>
</dbReference>
<reference evidence="2 3" key="1">
    <citation type="submission" date="2019-01" db="EMBL/GenBank/DDBJ databases">
        <title>Draft genome sequences of three monokaryotic isolates of the white-rot basidiomycete fungus Dichomitus squalens.</title>
        <authorList>
            <consortium name="DOE Joint Genome Institute"/>
            <person name="Lopez S.C."/>
            <person name="Andreopoulos B."/>
            <person name="Pangilinan J."/>
            <person name="Lipzen A."/>
            <person name="Riley R."/>
            <person name="Ahrendt S."/>
            <person name="Ng V."/>
            <person name="Barry K."/>
            <person name="Daum C."/>
            <person name="Grigoriev I.V."/>
            <person name="Hilden K.S."/>
            <person name="Makela M.R."/>
            <person name="de Vries R.P."/>
        </authorList>
    </citation>
    <scope>NUCLEOTIDE SEQUENCE [LARGE SCALE GENOMIC DNA]</scope>
    <source>
        <strain evidence="2 3">CBS 464.89</strain>
    </source>
</reference>
<gene>
    <name evidence="2" type="ORF">BD310DRAFT_937562</name>
</gene>